<protein>
    <submittedName>
        <fullName evidence="1">Uncharacterized protein</fullName>
    </submittedName>
</protein>
<accession>A0AAQ3UKK7</accession>
<dbReference type="EMBL" id="CP144753">
    <property type="protein sequence ID" value="WVZ93038.1"/>
    <property type="molecule type" value="Genomic_DNA"/>
</dbReference>
<sequence length="269" mass="29585">MGPPGGAHFFLSCGSARAEKFHESERQKRWSNGLTNADIQGITLGPGCPPIHSLLFADGAGGRNGYVVVVVHAVNEIMQVPIVKKDSPGILIWKPAKSGECSTKEARRYLGVQENRTPPLSGSRKQVVMLMVESDVSFGLGKLNLPLDEVRSRVSKSLDVVGMLSYLQMGVIKAVRNSVAADGEVATLWVTHRLEELEYDGAIYTPLLSRFRRALTSFRWMTDDSLSPLTGDEQLVPGFEDMRVYERSRLLDDSLGGKIADAWLVIHSF</sequence>
<dbReference type="Proteomes" id="UP001341281">
    <property type="component" value="Chromosome 09"/>
</dbReference>
<reference evidence="1 2" key="1">
    <citation type="submission" date="2024-02" db="EMBL/GenBank/DDBJ databases">
        <title>High-quality chromosome-scale genome assembly of Pensacola bahiagrass (Paspalum notatum Flugge var. saurae).</title>
        <authorList>
            <person name="Vega J.M."/>
            <person name="Podio M."/>
            <person name="Orjuela J."/>
            <person name="Siena L.A."/>
            <person name="Pessino S.C."/>
            <person name="Combes M.C."/>
            <person name="Mariac C."/>
            <person name="Albertini E."/>
            <person name="Pupilli F."/>
            <person name="Ortiz J.P.A."/>
            <person name="Leblanc O."/>
        </authorList>
    </citation>
    <scope>NUCLEOTIDE SEQUENCE [LARGE SCALE GENOMIC DNA]</scope>
    <source>
        <strain evidence="1">R1</strain>
        <tissue evidence="1">Leaf</tissue>
    </source>
</reference>
<evidence type="ECO:0000313" key="2">
    <source>
        <dbReference type="Proteomes" id="UP001341281"/>
    </source>
</evidence>
<proteinExistence type="predicted"/>
<evidence type="ECO:0000313" key="1">
    <source>
        <dbReference type="EMBL" id="WVZ93038.1"/>
    </source>
</evidence>
<keyword evidence="2" id="KW-1185">Reference proteome</keyword>
<gene>
    <name evidence="1" type="ORF">U9M48_039060</name>
</gene>
<name>A0AAQ3UKK7_PASNO</name>
<dbReference type="AlphaFoldDB" id="A0AAQ3UKK7"/>
<organism evidence="1 2">
    <name type="scientific">Paspalum notatum var. saurae</name>
    <dbReference type="NCBI Taxonomy" id="547442"/>
    <lineage>
        <taxon>Eukaryota</taxon>
        <taxon>Viridiplantae</taxon>
        <taxon>Streptophyta</taxon>
        <taxon>Embryophyta</taxon>
        <taxon>Tracheophyta</taxon>
        <taxon>Spermatophyta</taxon>
        <taxon>Magnoliopsida</taxon>
        <taxon>Liliopsida</taxon>
        <taxon>Poales</taxon>
        <taxon>Poaceae</taxon>
        <taxon>PACMAD clade</taxon>
        <taxon>Panicoideae</taxon>
        <taxon>Andropogonodae</taxon>
        <taxon>Paspaleae</taxon>
        <taxon>Paspalinae</taxon>
        <taxon>Paspalum</taxon>
    </lineage>
</organism>